<evidence type="ECO:0000256" key="6">
    <source>
        <dbReference type="ARBA" id="ARBA00022989"/>
    </source>
</evidence>
<dbReference type="Proteomes" id="UP000183385">
    <property type="component" value="Unassembled WGS sequence"/>
</dbReference>
<feature type="transmembrane region" description="Helical" evidence="8">
    <location>
        <begin position="107"/>
        <end position="128"/>
    </location>
</feature>
<dbReference type="Proteomes" id="UP000077748">
    <property type="component" value="Chromosome"/>
</dbReference>
<dbReference type="Gene3D" id="1.10.3720.10">
    <property type="entry name" value="MetI-like"/>
    <property type="match status" value="1"/>
</dbReference>
<protein>
    <submittedName>
        <fullName evidence="10">ABC transporter permease</fullName>
    </submittedName>
    <submittedName>
        <fullName evidence="11">Spermidine/putrescine transport system permease protein</fullName>
    </submittedName>
</protein>
<dbReference type="GO" id="GO:0005886">
    <property type="term" value="C:plasma membrane"/>
    <property type="evidence" value="ECO:0007669"/>
    <property type="project" value="UniProtKB-SubCell"/>
</dbReference>
<dbReference type="GO" id="GO:0055085">
    <property type="term" value="P:transmembrane transport"/>
    <property type="evidence" value="ECO:0007669"/>
    <property type="project" value="InterPro"/>
</dbReference>
<organism evidence="10 12">
    <name type="scientific">Pseudomonas citronellolis</name>
    <dbReference type="NCBI Taxonomy" id="53408"/>
    <lineage>
        <taxon>Bacteria</taxon>
        <taxon>Pseudomonadati</taxon>
        <taxon>Pseudomonadota</taxon>
        <taxon>Gammaproteobacteria</taxon>
        <taxon>Pseudomonadales</taxon>
        <taxon>Pseudomonadaceae</taxon>
        <taxon>Pseudomonas</taxon>
    </lineage>
</organism>
<gene>
    <name evidence="10" type="ORF">A9C11_22715</name>
    <name evidence="11" type="ORF">SAMN05216577_118128</name>
</gene>
<dbReference type="CDD" id="cd06261">
    <property type="entry name" value="TM_PBP2"/>
    <property type="match status" value="1"/>
</dbReference>
<keyword evidence="7 8" id="KW-0472">Membrane</keyword>
<keyword evidence="3 8" id="KW-0813">Transport</keyword>
<evidence type="ECO:0000256" key="8">
    <source>
        <dbReference type="RuleBase" id="RU363032"/>
    </source>
</evidence>
<dbReference type="SUPFAM" id="SSF161098">
    <property type="entry name" value="MetI-like"/>
    <property type="match status" value="1"/>
</dbReference>
<dbReference type="AlphaFoldDB" id="A0A1A9KGQ7"/>
<evidence type="ECO:0000256" key="1">
    <source>
        <dbReference type="ARBA" id="ARBA00004651"/>
    </source>
</evidence>
<keyword evidence="6 8" id="KW-1133">Transmembrane helix</keyword>
<dbReference type="PANTHER" id="PTHR42929:SF1">
    <property type="entry name" value="INNER MEMBRANE ABC TRANSPORTER PERMEASE PROTEIN YDCU-RELATED"/>
    <property type="match status" value="1"/>
</dbReference>
<evidence type="ECO:0000313" key="12">
    <source>
        <dbReference type="Proteomes" id="UP000077748"/>
    </source>
</evidence>
<dbReference type="Pfam" id="PF00528">
    <property type="entry name" value="BPD_transp_1"/>
    <property type="match status" value="1"/>
</dbReference>
<dbReference type="PROSITE" id="PS50928">
    <property type="entry name" value="ABC_TM1"/>
    <property type="match status" value="1"/>
</dbReference>
<comment type="subcellular location">
    <subcellularLocation>
        <location evidence="1 8">Cell membrane</location>
        <topology evidence="1 8">Multi-pass membrane protein</topology>
    </subcellularLocation>
</comment>
<dbReference type="RefSeq" id="WP_064583916.1">
    <property type="nucleotide sequence ID" value="NZ_CP015878.1"/>
</dbReference>
<feature type="transmembrane region" description="Helical" evidence="8">
    <location>
        <begin position="248"/>
        <end position="271"/>
    </location>
</feature>
<proteinExistence type="inferred from homology"/>
<evidence type="ECO:0000313" key="10">
    <source>
        <dbReference type="EMBL" id="ANI16611.1"/>
    </source>
</evidence>
<feature type="transmembrane region" description="Helical" evidence="8">
    <location>
        <begin position="67"/>
        <end position="86"/>
    </location>
</feature>
<feature type="domain" description="ABC transmembrane type-1" evidence="9">
    <location>
        <begin position="61"/>
        <end position="267"/>
    </location>
</feature>
<dbReference type="OrthoDB" id="8404154at2"/>
<feature type="transmembrane region" description="Helical" evidence="8">
    <location>
        <begin position="148"/>
        <end position="167"/>
    </location>
</feature>
<reference evidence="11 13" key="2">
    <citation type="submission" date="2016-10" db="EMBL/GenBank/DDBJ databases">
        <authorList>
            <person name="Varghese N."/>
            <person name="Submissions S."/>
        </authorList>
    </citation>
    <scope>NUCLEOTIDE SEQUENCE [LARGE SCALE GENOMIC DNA]</scope>
    <source>
        <strain evidence="11 13">LMG 18378</strain>
    </source>
</reference>
<keyword evidence="13" id="KW-1185">Reference proteome</keyword>
<evidence type="ECO:0000256" key="5">
    <source>
        <dbReference type="ARBA" id="ARBA00022692"/>
    </source>
</evidence>
<evidence type="ECO:0000313" key="13">
    <source>
        <dbReference type="Proteomes" id="UP000183385"/>
    </source>
</evidence>
<evidence type="ECO:0000256" key="7">
    <source>
        <dbReference type="ARBA" id="ARBA00023136"/>
    </source>
</evidence>
<reference evidence="10 12" key="1">
    <citation type="submission" date="2016-05" db="EMBL/GenBank/DDBJ databases">
        <title>Genome Sequence of Pseudomonas citronellolis Strain SJTE-3, an Estrogens and Persistent Organic Pollutants degradation strain.</title>
        <authorList>
            <person name="Liang R."/>
        </authorList>
    </citation>
    <scope>NUCLEOTIDE SEQUENCE [LARGE SCALE GENOMIC DNA]</scope>
    <source>
        <strain evidence="10 12">SJTE-3</strain>
    </source>
</reference>
<sequence length="280" mass="31062">MSANRGKRLALLCLLPFALFFFAFQIAPLLWVAINSLRSEDAWGLGNFAEIFASPFYLQAIRYSLEISLWSSLIGLAIAVLGSYSLRQVDSRLRDFVMAFANMTSNFAGVPLAFAFIIILGFNGAITLLLKQAGLIEDFNLYSKTGLIILYTYFQIPLGVMLLYPAFDALREDWRESAALLGANHWQFWRHIGIPVLTPALLGTFVILLANALGAYATVYSLTTGNFNVVPIRIAGLVSGDVFLDPNMASALAMILVGLMTVITLAHQWLLRRSYHVQKR</sequence>
<keyword evidence="5 8" id="KW-0812">Transmembrane</keyword>
<evidence type="ECO:0000313" key="11">
    <source>
        <dbReference type="EMBL" id="SFD17076.1"/>
    </source>
</evidence>
<evidence type="ECO:0000256" key="2">
    <source>
        <dbReference type="ARBA" id="ARBA00007069"/>
    </source>
</evidence>
<keyword evidence="4" id="KW-1003">Cell membrane</keyword>
<evidence type="ECO:0000259" key="9">
    <source>
        <dbReference type="PROSITE" id="PS50928"/>
    </source>
</evidence>
<name>A0A1A9KGQ7_9PSED</name>
<dbReference type="InterPro" id="IPR000515">
    <property type="entry name" value="MetI-like"/>
</dbReference>
<feature type="transmembrane region" description="Helical" evidence="8">
    <location>
        <begin position="188"/>
        <end position="213"/>
    </location>
</feature>
<evidence type="ECO:0000256" key="4">
    <source>
        <dbReference type="ARBA" id="ARBA00022475"/>
    </source>
</evidence>
<comment type="similarity">
    <text evidence="2">Belongs to the binding-protein-dependent transport system permease family. CysTW subfamily.</text>
</comment>
<dbReference type="PANTHER" id="PTHR42929">
    <property type="entry name" value="INNER MEMBRANE ABC TRANSPORTER PERMEASE PROTEIN YDCU-RELATED-RELATED"/>
    <property type="match status" value="1"/>
</dbReference>
<dbReference type="EMBL" id="FOLS01000018">
    <property type="protein sequence ID" value="SFD17076.1"/>
    <property type="molecule type" value="Genomic_DNA"/>
</dbReference>
<dbReference type="EMBL" id="CP015878">
    <property type="protein sequence ID" value="ANI16611.1"/>
    <property type="molecule type" value="Genomic_DNA"/>
</dbReference>
<accession>A0A1A9KGQ7</accession>
<evidence type="ECO:0000256" key="3">
    <source>
        <dbReference type="ARBA" id="ARBA00022448"/>
    </source>
</evidence>
<dbReference type="InterPro" id="IPR035906">
    <property type="entry name" value="MetI-like_sf"/>
</dbReference>